<dbReference type="SUPFAM" id="SSF46689">
    <property type="entry name" value="Homeodomain-like"/>
    <property type="match status" value="1"/>
</dbReference>
<evidence type="ECO:0000313" key="2">
    <source>
        <dbReference type="EMBL" id="SJZ68174.1"/>
    </source>
</evidence>
<reference evidence="3" key="1">
    <citation type="submission" date="2017-02" db="EMBL/GenBank/DDBJ databases">
        <authorList>
            <person name="Varghese N."/>
            <person name="Submissions S."/>
        </authorList>
    </citation>
    <scope>NUCLEOTIDE SEQUENCE [LARGE SCALE GENOMIC DNA]</scope>
    <source>
        <strain evidence="3">DSM 15739</strain>
    </source>
</reference>
<dbReference type="RefSeq" id="WP_234982937.1">
    <property type="nucleotide sequence ID" value="NZ_FUWO01000013.1"/>
</dbReference>
<sequence length="159" mass="19096">MKSIITEEMRYRKNALKYAVKCGNYPQAARRYHTSRQQISRWVARYDGSWESLRAKSRRPLTHPNQHTAEDLQLVRTKHQRYGHEGLAQVYVECLKQGYHRHYTTMCKIIRQQGWHKNTEEAVKRYPKSKWKPIEVSYPGEKVQIDIKYVPRECLKFDT</sequence>
<evidence type="ECO:0000259" key="1">
    <source>
        <dbReference type="Pfam" id="PF13518"/>
    </source>
</evidence>
<dbReference type="Proteomes" id="UP000189941">
    <property type="component" value="Unassembled WGS sequence"/>
</dbReference>
<protein>
    <submittedName>
        <fullName evidence="2">Helix-turn-helix domain-containing protein</fullName>
    </submittedName>
</protein>
<dbReference type="AlphaFoldDB" id="A0A1T4MN16"/>
<keyword evidence="3" id="KW-1185">Reference proteome</keyword>
<organism evidence="2 3">
    <name type="scientific">Globicatella sulfidifaciens DSM 15739</name>
    <dbReference type="NCBI Taxonomy" id="1121925"/>
    <lineage>
        <taxon>Bacteria</taxon>
        <taxon>Bacillati</taxon>
        <taxon>Bacillota</taxon>
        <taxon>Bacilli</taxon>
        <taxon>Lactobacillales</taxon>
        <taxon>Aerococcaceae</taxon>
        <taxon>Globicatella</taxon>
    </lineage>
</organism>
<name>A0A1T4MN16_9LACT</name>
<dbReference type="InterPro" id="IPR009057">
    <property type="entry name" value="Homeodomain-like_sf"/>
</dbReference>
<dbReference type="STRING" id="1121925.SAMN02746011_01473"/>
<dbReference type="Pfam" id="PF13518">
    <property type="entry name" value="HTH_28"/>
    <property type="match status" value="1"/>
</dbReference>
<evidence type="ECO:0000313" key="3">
    <source>
        <dbReference type="Proteomes" id="UP000189941"/>
    </source>
</evidence>
<accession>A0A1T4MN16</accession>
<dbReference type="InterPro" id="IPR055247">
    <property type="entry name" value="InsJ-like_HTH"/>
</dbReference>
<dbReference type="EMBL" id="FUWO01000013">
    <property type="protein sequence ID" value="SJZ68174.1"/>
    <property type="molecule type" value="Genomic_DNA"/>
</dbReference>
<feature type="domain" description="Insertion element IS150 protein InsJ-like helix-turn-helix" evidence="1">
    <location>
        <begin position="12"/>
        <end position="60"/>
    </location>
</feature>
<proteinExistence type="predicted"/>
<gene>
    <name evidence="2" type="ORF">SAMN02746011_01473</name>
</gene>